<comment type="similarity">
    <text evidence="1">Belongs to the bacterial solute-binding protein ModA family.</text>
</comment>
<evidence type="ECO:0000256" key="2">
    <source>
        <dbReference type="ARBA" id="ARBA00022723"/>
    </source>
</evidence>
<reference evidence="6 7" key="1">
    <citation type="journal article" date="2014" name="Int. J. Syst. Evol. Microbiol.">
        <title>Streptomyces hoynatensis sp. nov., isolated from deep marine sediment.</title>
        <authorList>
            <person name="Veyisoglu A."/>
            <person name="Sahin N."/>
        </authorList>
    </citation>
    <scope>NUCLEOTIDE SEQUENCE [LARGE SCALE GENOMIC DNA]</scope>
    <source>
        <strain evidence="6 7">KCTC 29097</strain>
    </source>
</reference>
<keyword evidence="3 5" id="KW-0732">Signal</keyword>
<dbReference type="PANTHER" id="PTHR30632:SF0">
    <property type="entry name" value="SULFATE-BINDING PROTEIN"/>
    <property type="match status" value="1"/>
</dbReference>
<protein>
    <submittedName>
        <fullName evidence="6">Molybdate ABC transporter substrate-binding protein</fullName>
    </submittedName>
</protein>
<evidence type="ECO:0000256" key="1">
    <source>
        <dbReference type="ARBA" id="ARBA00009175"/>
    </source>
</evidence>
<dbReference type="EMBL" id="RBAL01000001">
    <property type="protein sequence ID" value="RKN47300.1"/>
    <property type="molecule type" value="Genomic_DNA"/>
</dbReference>
<keyword evidence="2 4" id="KW-0479">Metal-binding</keyword>
<dbReference type="InterPro" id="IPR005950">
    <property type="entry name" value="ModA"/>
</dbReference>
<dbReference type="AlphaFoldDB" id="A0A3A9ZGE3"/>
<dbReference type="GO" id="GO:0030973">
    <property type="term" value="F:molybdate ion binding"/>
    <property type="evidence" value="ECO:0007669"/>
    <property type="project" value="TreeGrafter"/>
</dbReference>
<dbReference type="RefSeq" id="WP_120674937.1">
    <property type="nucleotide sequence ID" value="NZ_RBAL01000001.1"/>
</dbReference>
<accession>A0A3A9ZGE3</accession>
<keyword evidence="4" id="KW-0500">Molybdenum</keyword>
<dbReference type="GO" id="GO:0046872">
    <property type="term" value="F:metal ion binding"/>
    <property type="evidence" value="ECO:0007669"/>
    <property type="project" value="UniProtKB-KW"/>
</dbReference>
<feature type="binding site" evidence="4">
    <location>
        <position position="170"/>
    </location>
    <ligand>
        <name>molybdate</name>
        <dbReference type="ChEBI" id="CHEBI:36264"/>
    </ligand>
</feature>
<dbReference type="Gene3D" id="3.40.190.10">
    <property type="entry name" value="Periplasmic binding protein-like II"/>
    <property type="match status" value="2"/>
</dbReference>
<dbReference type="Pfam" id="PF13531">
    <property type="entry name" value="SBP_bac_11"/>
    <property type="match status" value="1"/>
</dbReference>
<evidence type="ECO:0000256" key="5">
    <source>
        <dbReference type="SAM" id="SignalP"/>
    </source>
</evidence>
<feature type="binding site" evidence="4">
    <location>
        <position position="194"/>
    </location>
    <ligand>
        <name>molybdate</name>
        <dbReference type="ChEBI" id="CHEBI:36264"/>
    </ligand>
</feature>
<name>A0A3A9ZGE3_9ACTN</name>
<dbReference type="CDD" id="cd13538">
    <property type="entry name" value="PBP2_ModA_like_1"/>
    <property type="match status" value="1"/>
</dbReference>
<keyword evidence="7" id="KW-1185">Reference proteome</keyword>
<feature type="binding site" evidence="4">
    <location>
        <position position="94"/>
    </location>
    <ligand>
        <name>molybdate</name>
        <dbReference type="ChEBI" id="CHEBI:36264"/>
    </ligand>
</feature>
<dbReference type="NCBIfam" id="TIGR01256">
    <property type="entry name" value="modA"/>
    <property type="match status" value="1"/>
</dbReference>
<feature type="binding site" evidence="4">
    <location>
        <position position="66"/>
    </location>
    <ligand>
        <name>molybdate</name>
        <dbReference type="ChEBI" id="CHEBI:36264"/>
    </ligand>
</feature>
<evidence type="ECO:0000256" key="3">
    <source>
        <dbReference type="ARBA" id="ARBA00022729"/>
    </source>
</evidence>
<dbReference type="GO" id="GO:0015689">
    <property type="term" value="P:molybdate ion transport"/>
    <property type="evidence" value="ECO:0007669"/>
    <property type="project" value="InterPro"/>
</dbReference>
<gene>
    <name evidence="6" type="primary">modA</name>
    <name evidence="6" type="ORF">D7294_02700</name>
</gene>
<proteinExistence type="inferred from homology"/>
<feature type="signal peptide" evidence="5">
    <location>
        <begin position="1"/>
        <end position="40"/>
    </location>
</feature>
<feature type="binding site" evidence="4">
    <location>
        <position position="212"/>
    </location>
    <ligand>
        <name>molybdate</name>
        <dbReference type="ChEBI" id="CHEBI:36264"/>
    </ligand>
</feature>
<feature type="chain" id="PRO_5038655670" evidence="5">
    <location>
        <begin position="41"/>
        <end position="277"/>
    </location>
</feature>
<dbReference type="SUPFAM" id="SSF53850">
    <property type="entry name" value="Periplasmic binding protein-like II"/>
    <property type="match status" value="1"/>
</dbReference>
<dbReference type="OrthoDB" id="9785015at2"/>
<dbReference type="PIRSF" id="PIRSF004846">
    <property type="entry name" value="ModA"/>
    <property type="match status" value="1"/>
</dbReference>
<comment type="caution">
    <text evidence="6">The sequence shown here is derived from an EMBL/GenBank/DDBJ whole genome shotgun (WGS) entry which is preliminary data.</text>
</comment>
<evidence type="ECO:0000313" key="7">
    <source>
        <dbReference type="Proteomes" id="UP000272474"/>
    </source>
</evidence>
<dbReference type="Proteomes" id="UP000272474">
    <property type="component" value="Unassembled WGS sequence"/>
</dbReference>
<dbReference type="PANTHER" id="PTHR30632">
    <property type="entry name" value="MOLYBDATE-BINDING PERIPLASMIC PROTEIN"/>
    <property type="match status" value="1"/>
</dbReference>
<evidence type="ECO:0000313" key="6">
    <source>
        <dbReference type="EMBL" id="RKN47300.1"/>
    </source>
</evidence>
<evidence type="ECO:0000256" key="4">
    <source>
        <dbReference type="PIRSR" id="PIRSR004846-1"/>
    </source>
</evidence>
<dbReference type="InterPro" id="IPR050682">
    <property type="entry name" value="ModA/WtpA"/>
</dbReference>
<organism evidence="6 7">
    <name type="scientific">Streptomyces hoynatensis</name>
    <dbReference type="NCBI Taxonomy" id="1141874"/>
    <lineage>
        <taxon>Bacteria</taxon>
        <taxon>Bacillati</taxon>
        <taxon>Actinomycetota</taxon>
        <taxon>Actinomycetes</taxon>
        <taxon>Kitasatosporales</taxon>
        <taxon>Streptomycetaceae</taxon>
        <taxon>Streptomyces</taxon>
    </lineage>
</organism>
<sequence>MTPSATPATASPAGRAAPARRSRLLLAAAAAAVLALSACGGDSDADENGASGGGEDVTLTVLAAASLTDVFDAAGEVYEEEHPGTTLRFSYGGSQDLVAQIRQGAPADVLATASTETMESLAGQTDAPETFARNALTIVTPPDNPGQVASLADLADPGLRLVLAAEDVPAGHYGREILDRQHLEVSPDSEETDVRSVLSKVQLGEADAGLVYTTDAIAAGEDSVRAVPIPEDQNITAAYPAAALTGSEHHDAAAEFVAWLLSDEAQGLLRDAGFQAP</sequence>